<dbReference type="InterPro" id="IPR007434">
    <property type="entry name" value="FemAB-like"/>
</dbReference>
<dbReference type="EMBL" id="JAHVAH010000001">
    <property type="protein sequence ID" value="MBW0143849.1"/>
    <property type="molecule type" value="Genomic_DNA"/>
</dbReference>
<comment type="caution">
    <text evidence="1">The sequence shown here is derived from an EMBL/GenBank/DDBJ whole genome shotgun (WGS) entry which is preliminary data.</text>
</comment>
<organism evidence="1 2">
    <name type="scientific">Sphingomicrobium clamense</name>
    <dbReference type="NCBI Taxonomy" id="2851013"/>
    <lineage>
        <taxon>Bacteria</taxon>
        <taxon>Pseudomonadati</taxon>
        <taxon>Pseudomonadota</taxon>
        <taxon>Alphaproteobacteria</taxon>
        <taxon>Sphingomonadales</taxon>
        <taxon>Sphingomonadaceae</taxon>
        <taxon>Sphingomicrobium</taxon>
    </lineage>
</organism>
<gene>
    <name evidence="1" type="ORF">KTQ36_00895</name>
</gene>
<dbReference type="Proteomes" id="UP000698028">
    <property type="component" value="Unassembled WGS sequence"/>
</dbReference>
<reference evidence="1 2" key="1">
    <citation type="submission" date="2021-07" db="EMBL/GenBank/DDBJ databases">
        <title>The draft genome sequence of Sphingomicrobium sp. B8.</title>
        <authorList>
            <person name="Mu L."/>
        </authorList>
    </citation>
    <scope>NUCLEOTIDE SEQUENCE [LARGE SCALE GENOMIC DNA]</scope>
    <source>
        <strain evidence="1 2">B8</strain>
    </source>
</reference>
<dbReference type="PANTHER" id="PTHR47017:SF1">
    <property type="entry name" value="ACYL-COA"/>
    <property type="match status" value="1"/>
</dbReference>
<proteinExistence type="predicted"/>
<dbReference type="Pfam" id="PF04339">
    <property type="entry name" value="FemAB_like"/>
    <property type="match status" value="1"/>
</dbReference>
<accession>A0ABS6V2R2</accession>
<keyword evidence="2" id="KW-1185">Reference proteome</keyword>
<name>A0ABS6V2R2_9SPHN</name>
<protein>
    <submittedName>
        <fullName evidence="1">GNAT family N-acetyltransferase</fullName>
    </submittedName>
</protein>
<sequence length="373" mass="40988">MADPDPELLAKIAPGVSSVDAAAWDALTSDPLTSHAFLSLLESSGSVGEGTGWSPTPILIEQADQQTDAVPAYLKSHSQGEYIFDHSWADAFERAGGRYYPKLLVAVPFTPCPGPRLLGPDKNAMLAAIEAVTSQNGLSSAHINFIEGDDLEAAEARGWLIRDGLQFHWRNDGYDSFDDFLAACSSRKRKTMRRERAQAAEGLEIATLRGAQIDAEAVEAMWGFYQDTGSRKWGMPYLTRAFFDGMVEALGDRLLLFLARRDGTPIAGALNIVGEDTLYGRYWGCNEDVPFLHFELSYYRAIDFAIEHGLSTVQAGAQGEHKVARGYRPVITKSAHFIPDTGFREAVAKYLVGERQAVAAEAAWFESKLPFKR</sequence>
<evidence type="ECO:0000313" key="1">
    <source>
        <dbReference type="EMBL" id="MBW0143849.1"/>
    </source>
</evidence>
<evidence type="ECO:0000313" key="2">
    <source>
        <dbReference type="Proteomes" id="UP000698028"/>
    </source>
</evidence>
<dbReference type="RefSeq" id="WP_218631904.1">
    <property type="nucleotide sequence ID" value="NZ_JAHVAH010000001.1"/>
</dbReference>
<dbReference type="PANTHER" id="PTHR47017">
    <property type="entry name" value="ACYL-COA"/>
    <property type="match status" value="1"/>
</dbReference>